<dbReference type="AlphaFoldDB" id="A0A1C6RGZ9"/>
<organism evidence="2 3">
    <name type="scientific">Micromonospora pallida</name>
    <dbReference type="NCBI Taxonomy" id="145854"/>
    <lineage>
        <taxon>Bacteria</taxon>
        <taxon>Bacillati</taxon>
        <taxon>Actinomycetota</taxon>
        <taxon>Actinomycetes</taxon>
        <taxon>Micromonosporales</taxon>
        <taxon>Micromonosporaceae</taxon>
        <taxon>Micromonospora</taxon>
    </lineage>
</organism>
<dbReference type="Proteomes" id="UP000198959">
    <property type="component" value="Unassembled WGS sequence"/>
</dbReference>
<proteinExistence type="predicted"/>
<dbReference type="STRING" id="145854.GA0074692_0001"/>
<keyword evidence="3" id="KW-1185">Reference proteome</keyword>
<sequence>MGWALKNGDNLFTPRNPASPYYGRWEQGR</sequence>
<evidence type="ECO:0000256" key="1">
    <source>
        <dbReference type="SAM" id="MobiDB-lite"/>
    </source>
</evidence>
<name>A0A1C6RGZ9_9ACTN</name>
<feature type="region of interest" description="Disordered" evidence="1">
    <location>
        <begin position="1"/>
        <end position="29"/>
    </location>
</feature>
<accession>A0A1C6RGZ9</accession>
<protein>
    <submittedName>
        <fullName evidence="2">Uncharacterized protein</fullName>
    </submittedName>
</protein>
<evidence type="ECO:0000313" key="2">
    <source>
        <dbReference type="EMBL" id="SCL16316.1"/>
    </source>
</evidence>
<gene>
    <name evidence="2" type="ORF">GA0074692_0001</name>
</gene>
<feature type="non-terminal residue" evidence="2">
    <location>
        <position position="29"/>
    </location>
</feature>
<reference evidence="3" key="1">
    <citation type="submission" date="2016-06" db="EMBL/GenBank/DDBJ databases">
        <authorList>
            <person name="Varghese N."/>
            <person name="Submissions Spin"/>
        </authorList>
    </citation>
    <scope>NUCLEOTIDE SEQUENCE [LARGE SCALE GENOMIC DNA]</scope>
    <source>
        <strain evidence="3">DSM 43817</strain>
    </source>
</reference>
<dbReference type="EMBL" id="FMHW01000001">
    <property type="protein sequence ID" value="SCL16316.1"/>
    <property type="molecule type" value="Genomic_DNA"/>
</dbReference>
<evidence type="ECO:0000313" key="3">
    <source>
        <dbReference type="Proteomes" id="UP000198959"/>
    </source>
</evidence>